<dbReference type="EMBL" id="BTSX01000006">
    <property type="protein sequence ID" value="GMT03192.1"/>
    <property type="molecule type" value="Genomic_DNA"/>
</dbReference>
<sequence length="196" mass="21827">KMLQIARALGKLQACSLKKEPTAPELQKDFFGQMADTWPLETYRGMFKGMAALDNSDKTRALMEKVHDLLPTYHGSNLASTIHKQMGFRPVLVNGDLHVGNVLIDNENGDLVALIDWQCAHLGVGVEDLHRIAISALTAEQRRESSRMLVEEMYNSLVENLDGADPPYSLDTLLVVSDILFPHCALYFVSVFISII</sequence>
<dbReference type="Proteomes" id="UP001432027">
    <property type="component" value="Unassembled WGS sequence"/>
</dbReference>
<dbReference type="AlphaFoldDB" id="A0AAV5U9X8"/>
<organism evidence="2 3">
    <name type="scientific">Pristionchus entomophagus</name>
    <dbReference type="NCBI Taxonomy" id="358040"/>
    <lineage>
        <taxon>Eukaryota</taxon>
        <taxon>Metazoa</taxon>
        <taxon>Ecdysozoa</taxon>
        <taxon>Nematoda</taxon>
        <taxon>Chromadorea</taxon>
        <taxon>Rhabditida</taxon>
        <taxon>Rhabditina</taxon>
        <taxon>Diplogasteromorpha</taxon>
        <taxon>Diplogasteroidea</taxon>
        <taxon>Neodiplogasteridae</taxon>
        <taxon>Pristionchus</taxon>
    </lineage>
</organism>
<dbReference type="InterPro" id="IPR011009">
    <property type="entry name" value="Kinase-like_dom_sf"/>
</dbReference>
<dbReference type="Pfam" id="PF07914">
    <property type="entry name" value="DUF1679"/>
    <property type="match status" value="1"/>
</dbReference>
<evidence type="ECO:0000259" key="1">
    <source>
        <dbReference type="SMART" id="SM00587"/>
    </source>
</evidence>
<evidence type="ECO:0000313" key="2">
    <source>
        <dbReference type="EMBL" id="GMT03192.1"/>
    </source>
</evidence>
<evidence type="ECO:0000313" key="3">
    <source>
        <dbReference type="Proteomes" id="UP001432027"/>
    </source>
</evidence>
<reference evidence="2" key="1">
    <citation type="submission" date="2023-10" db="EMBL/GenBank/DDBJ databases">
        <title>Genome assembly of Pristionchus species.</title>
        <authorList>
            <person name="Yoshida K."/>
            <person name="Sommer R.J."/>
        </authorList>
    </citation>
    <scope>NUCLEOTIDE SEQUENCE</scope>
    <source>
        <strain evidence="2">RS0144</strain>
    </source>
</reference>
<proteinExistence type="predicted"/>
<dbReference type="Gene3D" id="3.90.1200.10">
    <property type="match status" value="1"/>
</dbReference>
<keyword evidence="3" id="KW-1185">Reference proteome</keyword>
<dbReference type="PANTHER" id="PTHR23020">
    <property type="entry name" value="UNCHARACTERIZED NUCLEAR HORMONE RECEPTOR-RELATED"/>
    <property type="match status" value="1"/>
</dbReference>
<comment type="caution">
    <text evidence="2">The sequence shown here is derived from an EMBL/GenBank/DDBJ whole genome shotgun (WGS) entry which is preliminary data.</text>
</comment>
<dbReference type="SMART" id="SM00587">
    <property type="entry name" value="CHK"/>
    <property type="match status" value="1"/>
</dbReference>
<feature type="non-terminal residue" evidence="2">
    <location>
        <position position="196"/>
    </location>
</feature>
<feature type="non-terminal residue" evidence="2">
    <location>
        <position position="1"/>
    </location>
</feature>
<feature type="domain" description="CHK kinase-like" evidence="1">
    <location>
        <begin position="1"/>
        <end position="163"/>
    </location>
</feature>
<name>A0AAV5U9X8_9BILA</name>
<protein>
    <recommendedName>
        <fullName evidence="1">CHK kinase-like domain-containing protein</fullName>
    </recommendedName>
</protein>
<dbReference type="InterPro" id="IPR015897">
    <property type="entry name" value="CHK_kinase-like"/>
</dbReference>
<dbReference type="InterPro" id="IPR012877">
    <property type="entry name" value="Dhs-27"/>
</dbReference>
<dbReference type="PANTHER" id="PTHR23020:SF8">
    <property type="entry name" value="CHK KINASE-LIKE DOMAIN-CONTAINING PROTEIN"/>
    <property type="match status" value="1"/>
</dbReference>
<accession>A0AAV5U9X8</accession>
<gene>
    <name evidence="2" type="ORF">PENTCL1PPCAC_25366</name>
</gene>
<dbReference type="InterPro" id="IPR052961">
    <property type="entry name" value="Oxido-Kinase-like_Enzymes"/>
</dbReference>
<dbReference type="SUPFAM" id="SSF56112">
    <property type="entry name" value="Protein kinase-like (PK-like)"/>
    <property type="match status" value="1"/>
</dbReference>